<evidence type="ECO:0000256" key="2">
    <source>
        <dbReference type="ARBA" id="ARBA00022840"/>
    </source>
</evidence>
<evidence type="ECO:0000259" key="3">
    <source>
        <dbReference type="PROSITE" id="PS50893"/>
    </source>
</evidence>
<dbReference type="PROSITE" id="PS50893">
    <property type="entry name" value="ABC_TRANSPORTER_2"/>
    <property type="match status" value="1"/>
</dbReference>
<dbReference type="STRING" id="2060905.A0A2B7WMV0"/>
<gene>
    <name evidence="4" type="ORF">GX51_07111</name>
</gene>
<dbReference type="Gene3D" id="3.40.50.300">
    <property type="entry name" value="P-loop containing nucleotide triphosphate hydrolases"/>
    <property type="match status" value="1"/>
</dbReference>
<comment type="caution">
    <text evidence="4">The sequence shown here is derived from an EMBL/GenBank/DDBJ whole genome shotgun (WGS) entry which is preliminary data.</text>
</comment>
<dbReference type="Proteomes" id="UP000224080">
    <property type="component" value="Unassembled WGS sequence"/>
</dbReference>
<dbReference type="OrthoDB" id="6512918at2759"/>
<dbReference type="InterPro" id="IPR027417">
    <property type="entry name" value="P-loop_NTPase"/>
</dbReference>
<dbReference type="FunFam" id="3.40.50.300:FF:001332">
    <property type="entry name" value="Similar to ABC transporter"/>
    <property type="match status" value="1"/>
</dbReference>
<dbReference type="PANTHER" id="PTHR43158">
    <property type="entry name" value="SKFA PEPTIDE EXPORT ATP-BINDING PROTEIN SKFE"/>
    <property type="match status" value="1"/>
</dbReference>
<dbReference type="AlphaFoldDB" id="A0A2B7WMV0"/>
<accession>A0A2B7WMV0</accession>
<protein>
    <submittedName>
        <fullName evidence="4">CCR4-NOT complex subunit CAF16</fullName>
    </submittedName>
</protein>
<organism evidence="4 5">
    <name type="scientific">Blastomyces parvus</name>
    <dbReference type="NCBI Taxonomy" id="2060905"/>
    <lineage>
        <taxon>Eukaryota</taxon>
        <taxon>Fungi</taxon>
        <taxon>Dikarya</taxon>
        <taxon>Ascomycota</taxon>
        <taxon>Pezizomycotina</taxon>
        <taxon>Eurotiomycetes</taxon>
        <taxon>Eurotiomycetidae</taxon>
        <taxon>Onygenales</taxon>
        <taxon>Ajellomycetaceae</taxon>
        <taxon>Blastomyces</taxon>
    </lineage>
</organism>
<evidence type="ECO:0000313" key="4">
    <source>
        <dbReference type="EMBL" id="PGG97869.1"/>
    </source>
</evidence>
<dbReference type="GO" id="GO:0005524">
    <property type="term" value="F:ATP binding"/>
    <property type="evidence" value="ECO:0007669"/>
    <property type="project" value="UniProtKB-KW"/>
</dbReference>
<keyword evidence="5" id="KW-1185">Reference proteome</keyword>
<dbReference type="SUPFAM" id="SSF52540">
    <property type="entry name" value="P-loop containing nucleoside triphosphate hydrolases"/>
    <property type="match status" value="1"/>
</dbReference>
<feature type="domain" description="ABC transporter" evidence="3">
    <location>
        <begin position="10"/>
        <end position="235"/>
    </location>
</feature>
<dbReference type="InterPro" id="IPR003593">
    <property type="entry name" value="AAA+_ATPase"/>
</dbReference>
<sequence length="266" mass="29525">MTSSSPNTSIHVRGLNYKFADGTTGLTDVSLELPKGSRTLLIGANGAGKSTLLRLLSGKRLAPHGTVLIGGVDPFTTGLEGVTYLGVEWVLNPIVRTDIDVPTLLASVGGDAYPARRDQLVRILDIDLNWHMHAVSDGERRRVQLAMGLLRPWTLLLLDEITVDLDLLSRSEFLEFLKRETEERECTIVYATHILDNLAKWPTHLVHMHLGRVRDSGAIETFEMGKQADSENSRLGEVVLEWLRRDLRERGPRPGLPGEGKQLPIE</sequence>
<keyword evidence="2" id="KW-0067">ATP-binding</keyword>
<evidence type="ECO:0000256" key="1">
    <source>
        <dbReference type="ARBA" id="ARBA00022741"/>
    </source>
</evidence>
<reference evidence="4 5" key="1">
    <citation type="submission" date="2017-10" db="EMBL/GenBank/DDBJ databases">
        <title>Comparative genomics in systemic dimorphic fungi from Ajellomycetaceae.</title>
        <authorList>
            <person name="Munoz J.F."/>
            <person name="Mcewen J.G."/>
            <person name="Clay O.K."/>
            <person name="Cuomo C.A."/>
        </authorList>
    </citation>
    <scope>NUCLEOTIDE SEQUENCE [LARGE SCALE GENOMIC DNA]</scope>
    <source>
        <strain evidence="4 5">UAMH130</strain>
    </source>
</reference>
<dbReference type="SMART" id="SM00382">
    <property type="entry name" value="AAA"/>
    <property type="match status" value="1"/>
</dbReference>
<dbReference type="Pfam" id="PF00005">
    <property type="entry name" value="ABC_tran"/>
    <property type="match status" value="1"/>
</dbReference>
<evidence type="ECO:0000313" key="5">
    <source>
        <dbReference type="Proteomes" id="UP000224080"/>
    </source>
</evidence>
<dbReference type="EMBL" id="PDNC01000133">
    <property type="protein sequence ID" value="PGG97869.1"/>
    <property type="molecule type" value="Genomic_DNA"/>
</dbReference>
<dbReference type="PANTHER" id="PTHR43158:SF2">
    <property type="entry name" value="SKFA PEPTIDE EXPORT ATP-BINDING PROTEIN SKFE"/>
    <property type="match status" value="1"/>
</dbReference>
<dbReference type="InterPro" id="IPR003439">
    <property type="entry name" value="ABC_transporter-like_ATP-bd"/>
</dbReference>
<keyword evidence="1" id="KW-0547">Nucleotide-binding</keyword>
<proteinExistence type="predicted"/>
<dbReference type="GO" id="GO:0016887">
    <property type="term" value="F:ATP hydrolysis activity"/>
    <property type="evidence" value="ECO:0007669"/>
    <property type="project" value="InterPro"/>
</dbReference>
<name>A0A2B7WMV0_9EURO</name>